<keyword evidence="2" id="KW-1185">Reference proteome</keyword>
<protein>
    <submittedName>
        <fullName evidence="1">Rpn family recombination-promoting nuclease/putative transposase</fullName>
    </submittedName>
</protein>
<sequence>MCEEHIFSYDTSLYIAETSIIIYNKKKGRFTMKQSHVPTVRSYDPTNDLLFKFVFGREERKNITLQLINDILGRDGDDAFVDLQFRNTEISPDKDTDKLGRLDIFGILNDGSRIDIEMQVVNRRNMEKRTLFYWSHMYLHFDSLHTGDDYGTLKPAISINILRYSFLPQEDPHAAYVLYNPKTHHRLTDDLEIHFLEIPKYKDKPIQSMDRIEKWLAFFANKLDEDKKEELAMKNTAIKDAMQASDRYIMDDTAYREYIARESAIWDYNSDLKANLAEGFKQGREAGMKQGLEQGLEQGRVQGRTEGERRAHESMALNMLRDNMDINLIMKYTSLSAERIAELAKEL</sequence>
<comment type="caution">
    <text evidence="1">The sequence shown here is derived from an EMBL/GenBank/DDBJ whole genome shotgun (WGS) entry which is preliminary data.</text>
</comment>
<dbReference type="Pfam" id="PF12784">
    <property type="entry name" value="PDDEXK_2"/>
    <property type="match status" value="1"/>
</dbReference>
<dbReference type="Proteomes" id="UP000322783">
    <property type="component" value="Unassembled WGS sequence"/>
</dbReference>
<gene>
    <name evidence="1" type="ORF">FZ041_03345</name>
</gene>
<evidence type="ECO:0000313" key="2">
    <source>
        <dbReference type="Proteomes" id="UP000322783"/>
    </source>
</evidence>
<evidence type="ECO:0000313" key="1">
    <source>
        <dbReference type="EMBL" id="TYZ29961.1"/>
    </source>
</evidence>
<dbReference type="EMBL" id="VTOZ01000005">
    <property type="protein sequence ID" value="TYZ29961.1"/>
    <property type="molecule type" value="Genomic_DNA"/>
</dbReference>
<organism evidence="1 2">
    <name type="scientific">Selenomonas caprae</name>
    <dbReference type="NCBI Taxonomy" id="2606905"/>
    <lineage>
        <taxon>Bacteria</taxon>
        <taxon>Bacillati</taxon>
        <taxon>Bacillota</taxon>
        <taxon>Negativicutes</taxon>
        <taxon>Selenomonadales</taxon>
        <taxon>Selenomonadaceae</taxon>
        <taxon>Selenomonas</taxon>
    </lineage>
</organism>
<proteinExistence type="predicted"/>
<name>A0A5D6WN16_9FIRM</name>
<dbReference type="InterPro" id="IPR010106">
    <property type="entry name" value="RpnA"/>
</dbReference>
<dbReference type="AlphaFoldDB" id="A0A5D6WN16"/>
<reference evidence="1 2" key="1">
    <citation type="submission" date="2019-08" db="EMBL/GenBank/DDBJ databases">
        <title>Selenomonas sp. mPRGC5 and Selenomonas sp. mPRGC8 isolated from ruminal fluid of dairy goat (Capra hircus).</title>
        <authorList>
            <person name="Poothong S."/>
            <person name="Nuengjamnong C."/>
            <person name="Tanasupawat S."/>
        </authorList>
    </citation>
    <scope>NUCLEOTIDE SEQUENCE [LARGE SCALE GENOMIC DNA]</scope>
    <source>
        <strain evidence="2">mPRGC8</strain>
    </source>
</reference>
<dbReference type="NCBIfam" id="TIGR01784">
    <property type="entry name" value="T_den_put_tspse"/>
    <property type="match status" value="1"/>
</dbReference>
<dbReference type="PANTHER" id="PTHR41317">
    <property type="entry name" value="PD-(D_E)XK NUCLEASE FAMILY TRANSPOSASE"/>
    <property type="match status" value="1"/>
</dbReference>
<dbReference type="PANTHER" id="PTHR41317:SF1">
    <property type="entry name" value="PD-(D_E)XK NUCLEASE FAMILY TRANSPOSASE"/>
    <property type="match status" value="1"/>
</dbReference>
<accession>A0A5D6WN16</accession>